<dbReference type="InterPro" id="IPR051716">
    <property type="entry name" value="Plant_RL_S/T_kinase"/>
</dbReference>
<keyword evidence="7" id="KW-0472">Membrane</keyword>
<keyword evidence="2" id="KW-0433">Leucine-rich repeat</keyword>
<evidence type="ECO:0000256" key="5">
    <source>
        <dbReference type="ARBA" id="ARBA00022737"/>
    </source>
</evidence>
<dbReference type="Proteomes" id="UP001054889">
    <property type="component" value="Unassembled WGS sequence"/>
</dbReference>
<keyword evidence="4" id="KW-0732">Signal</keyword>
<proteinExistence type="predicted"/>
<dbReference type="AlphaFoldDB" id="A0AAV5CJB7"/>
<evidence type="ECO:0000256" key="9">
    <source>
        <dbReference type="ARBA" id="ARBA00023180"/>
    </source>
</evidence>
<dbReference type="Pfam" id="PF00560">
    <property type="entry name" value="LRR_1"/>
    <property type="match status" value="5"/>
</dbReference>
<dbReference type="SUPFAM" id="SSF56112">
    <property type="entry name" value="Protein kinase-like (PK-like)"/>
    <property type="match status" value="1"/>
</dbReference>
<evidence type="ECO:0000259" key="10">
    <source>
        <dbReference type="PROSITE" id="PS50011"/>
    </source>
</evidence>
<keyword evidence="3" id="KW-0812">Transmembrane</keyword>
<dbReference type="GO" id="GO:0005524">
    <property type="term" value="F:ATP binding"/>
    <property type="evidence" value="ECO:0007669"/>
    <property type="project" value="InterPro"/>
</dbReference>
<keyword evidence="8" id="KW-0675">Receptor</keyword>
<dbReference type="Gene3D" id="3.30.200.20">
    <property type="entry name" value="Phosphorylase Kinase, domain 1"/>
    <property type="match status" value="1"/>
</dbReference>
<keyword evidence="12" id="KW-1185">Reference proteome</keyword>
<evidence type="ECO:0000256" key="2">
    <source>
        <dbReference type="ARBA" id="ARBA00022614"/>
    </source>
</evidence>
<dbReference type="InterPro" id="IPR000719">
    <property type="entry name" value="Prot_kinase_dom"/>
</dbReference>
<protein>
    <recommendedName>
        <fullName evidence="10">Protein kinase domain-containing protein</fullName>
    </recommendedName>
</protein>
<evidence type="ECO:0000256" key="6">
    <source>
        <dbReference type="ARBA" id="ARBA00022989"/>
    </source>
</evidence>
<dbReference type="Gene3D" id="3.80.10.10">
    <property type="entry name" value="Ribonuclease Inhibitor"/>
    <property type="match status" value="3"/>
</dbReference>
<evidence type="ECO:0000256" key="8">
    <source>
        <dbReference type="ARBA" id="ARBA00023170"/>
    </source>
</evidence>
<organism evidence="11 12">
    <name type="scientific">Eleusine coracana subsp. coracana</name>
    <dbReference type="NCBI Taxonomy" id="191504"/>
    <lineage>
        <taxon>Eukaryota</taxon>
        <taxon>Viridiplantae</taxon>
        <taxon>Streptophyta</taxon>
        <taxon>Embryophyta</taxon>
        <taxon>Tracheophyta</taxon>
        <taxon>Spermatophyta</taxon>
        <taxon>Magnoliopsida</taxon>
        <taxon>Liliopsida</taxon>
        <taxon>Poales</taxon>
        <taxon>Poaceae</taxon>
        <taxon>PACMAD clade</taxon>
        <taxon>Chloridoideae</taxon>
        <taxon>Cynodonteae</taxon>
        <taxon>Eleusininae</taxon>
        <taxon>Eleusine</taxon>
    </lineage>
</organism>
<dbReference type="GO" id="GO:0004674">
    <property type="term" value="F:protein serine/threonine kinase activity"/>
    <property type="evidence" value="ECO:0007669"/>
    <property type="project" value="UniProtKB-EC"/>
</dbReference>
<keyword evidence="9" id="KW-0325">Glycoprotein</keyword>
<dbReference type="PROSITE" id="PS50011">
    <property type="entry name" value="PROTEIN_KINASE_DOM"/>
    <property type="match status" value="1"/>
</dbReference>
<comment type="subcellular location">
    <subcellularLocation>
        <location evidence="1">Membrane</location>
        <topology evidence="1">Single-pass membrane protein</topology>
    </subcellularLocation>
</comment>
<dbReference type="SUPFAM" id="SSF52058">
    <property type="entry name" value="L domain-like"/>
    <property type="match status" value="1"/>
</dbReference>
<keyword evidence="5" id="KW-0677">Repeat</keyword>
<dbReference type="PANTHER" id="PTHR48053">
    <property type="entry name" value="LEUCINE RICH REPEAT FAMILY PROTEIN, EXPRESSED"/>
    <property type="match status" value="1"/>
</dbReference>
<dbReference type="EMBL" id="BQKI01000007">
    <property type="protein sequence ID" value="GJM98104.1"/>
    <property type="molecule type" value="Genomic_DNA"/>
</dbReference>
<dbReference type="FunFam" id="3.80.10.10:FF:000383">
    <property type="entry name" value="Leucine-rich repeat receptor protein kinase EMS1"/>
    <property type="match status" value="1"/>
</dbReference>
<name>A0AAV5CJB7_ELECO</name>
<evidence type="ECO:0000256" key="4">
    <source>
        <dbReference type="ARBA" id="ARBA00022729"/>
    </source>
</evidence>
<dbReference type="PANTHER" id="PTHR48053:SF32">
    <property type="entry name" value="LEUCINE RICH REPEAT FAMILY PROTEIN, EXPRESSED"/>
    <property type="match status" value="1"/>
</dbReference>
<dbReference type="InterPro" id="IPR001611">
    <property type="entry name" value="Leu-rich_rpt"/>
</dbReference>
<evidence type="ECO:0000256" key="3">
    <source>
        <dbReference type="ARBA" id="ARBA00022692"/>
    </source>
</evidence>
<comment type="caution">
    <text evidence="11">The sequence shown here is derived from an EMBL/GenBank/DDBJ whole genome shotgun (WGS) entry which is preliminary data.</text>
</comment>
<evidence type="ECO:0000256" key="7">
    <source>
        <dbReference type="ARBA" id="ARBA00023136"/>
    </source>
</evidence>
<reference evidence="11" key="2">
    <citation type="submission" date="2021-12" db="EMBL/GenBank/DDBJ databases">
        <title>Resequencing data analysis of finger millet.</title>
        <authorList>
            <person name="Hatakeyama M."/>
            <person name="Aluri S."/>
            <person name="Balachadran M.T."/>
            <person name="Sivarajan S.R."/>
            <person name="Poveda L."/>
            <person name="Shimizu-Inatsugi R."/>
            <person name="Schlapbach R."/>
            <person name="Sreeman S.M."/>
            <person name="Shimizu K.K."/>
        </authorList>
    </citation>
    <scope>NUCLEOTIDE SEQUENCE</scope>
</reference>
<dbReference type="FunFam" id="3.80.10.10:FF:000275">
    <property type="entry name" value="Leucine-rich repeat receptor-like protein kinase"/>
    <property type="match status" value="1"/>
</dbReference>
<evidence type="ECO:0000313" key="11">
    <source>
        <dbReference type="EMBL" id="GJM98104.1"/>
    </source>
</evidence>
<reference evidence="11" key="1">
    <citation type="journal article" date="2018" name="DNA Res.">
        <title>Multiple hybrid de novo genome assembly of finger millet, an orphan allotetraploid crop.</title>
        <authorList>
            <person name="Hatakeyama M."/>
            <person name="Aluri S."/>
            <person name="Balachadran M.T."/>
            <person name="Sivarajan S.R."/>
            <person name="Patrignani A."/>
            <person name="Gruter S."/>
            <person name="Poveda L."/>
            <person name="Shimizu-Inatsugi R."/>
            <person name="Baeten J."/>
            <person name="Francoijs K.J."/>
            <person name="Nataraja K.N."/>
            <person name="Reddy Y.A.N."/>
            <person name="Phadnis S."/>
            <person name="Ravikumar R.L."/>
            <person name="Schlapbach R."/>
            <person name="Sreeman S.M."/>
            <person name="Shimizu K.K."/>
        </authorList>
    </citation>
    <scope>NUCLEOTIDE SEQUENCE</scope>
</reference>
<evidence type="ECO:0000313" key="12">
    <source>
        <dbReference type="Proteomes" id="UP001054889"/>
    </source>
</evidence>
<feature type="domain" description="Protein kinase" evidence="10">
    <location>
        <begin position="266"/>
        <end position="465"/>
    </location>
</feature>
<dbReference type="SMART" id="SM00220">
    <property type="entry name" value="S_TKc"/>
    <property type="match status" value="1"/>
</dbReference>
<accession>A0AAV5CJB7</accession>
<dbReference type="InterPro" id="IPR032675">
    <property type="entry name" value="LRR_dom_sf"/>
</dbReference>
<sequence length="465" mass="50301">MPSIVSMDAAGLTEQLDGMEAISSDKMHGVWFGVSCSKRHPSRVVALDFESLDLHGQIPSCISNLTFVTRIHLPNNKLSGQIPTELGQLSRLQYLNLSSNNLGGKIPGTLPSCSRLQIIDLALNSLSGSIPEGLGTLTSLSILRLTGNNLMGNIPLSLGSSSSLISVILTNNSLTGPIPPLLANSSSLQENNLSGPIPGGLGRCKNLEALNLSSNSFHGSIPIELFTLLSLSKGLDLSHNQLSGNIPPEISGLINLGTLSISNNQFSGKIPSTLGRYGSVYRARFESEEHTVAVKVFKLDQLGAPKSFLAECKALRNTRHRNLLYSLARCFYDSLHHITEYGLGNKLSTEGDVYSYGIMILEMLTGKRPTDEMFTNGLNLYEFVRKTFPQKIVEVLDPCIVPIFEDGYVHGSLNHESHVTAGSCIMQLVKVGLSCSMEIPKDRPKMEDVYAEVITIKEAFAAICG</sequence>
<keyword evidence="6" id="KW-1133">Transmembrane helix</keyword>
<dbReference type="GO" id="GO:0016020">
    <property type="term" value="C:membrane"/>
    <property type="evidence" value="ECO:0007669"/>
    <property type="project" value="UniProtKB-SubCell"/>
</dbReference>
<dbReference type="InterPro" id="IPR011009">
    <property type="entry name" value="Kinase-like_dom_sf"/>
</dbReference>
<dbReference type="Gene3D" id="1.10.510.10">
    <property type="entry name" value="Transferase(Phosphotransferase) domain 1"/>
    <property type="match status" value="1"/>
</dbReference>
<gene>
    <name evidence="11" type="primary">ga15081</name>
    <name evidence="11" type="ORF">PR202_ga15081</name>
</gene>
<evidence type="ECO:0000256" key="1">
    <source>
        <dbReference type="ARBA" id="ARBA00004167"/>
    </source>
</evidence>